<dbReference type="GO" id="GO:0005829">
    <property type="term" value="C:cytosol"/>
    <property type="evidence" value="ECO:0007669"/>
    <property type="project" value="TreeGrafter"/>
</dbReference>
<dbReference type="CDD" id="cd08646">
    <property type="entry name" value="FMT_core_Met-tRNA-FMT_N"/>
    <property type="match status" value="1"/>
</dbReference>
<dbReference type="InterPro" id="IPR002376">
    <property type="entry name" value="Formyl_transf_N"/>
</dbReference>
<evidence type="ECO:0000313" key="8">
    <source>
        <dbReference type="EMBL" id="AKH17143.1"/>
    </source>
</evidence>
<evidence type="ECO:0000256" key="3">
    <source>
        <dbReference type="ARBA" id="ARBA00022679"/>
    </source>
</evidence>
<dbReference type="GO" id="GO:0004479">
    <property type="term" value="F:methionyl-tRNA formyltransferase activity"/>
    <property type="evidence" value="ECO:0007669"/>
    <property type="project" value="UniProtKB-UniRule"/>
</dbReference>
<dbReference type="InterPro" id="IPR036477">
    <property type="entry name" value="Formyl_transf_N_sf"/>
</dbReference>
<dbReference type="InterPro" id="IPR044135">
    <property type="entry name" value="Met-tRNA-FMT_C"/>
</dbReference>
<dbReference type="InterPro" id="IPR005793">
    <property type="entry name" value="Formyl_trans_C"/>
</dbReference>
<dbReference type="PROSITE" id="PS00373">
    <property type="entry name" value="GART"/>
    <property type="match status" value="1"/>
</dbReference>
<dbReference type="SUPFAM" id="SSF50486">
    <property type="entry name" value="FMT C-terminal domain-like"/>
    <property type="match status" value="1"/>
</dbReference>
<accession>A0A0F7JQY1</accession>
<name>A0A0F7JQY1_9DEIO</name>
<keyword evidence="3 5" id="KW-0808">Transferase</keyword>
<keyword evidence="9" id="KW-1185">Reference proteome</keyword>
<feature type="binding site" evidence="5">
    <location>
        <begin position="114"/>
        <end position="117"/>
    </location>
    <ligand>
        <name>(6S)-5,6,7,8-tetrahydrofolate</name>
        <dbReference type="ChEBI" id="CHEBI:57453"/>
    </ligand>
</feature>
<dbReference type="Pfam" id="PF02911">
    <property type="entry name" value="Formyl_trans_C"/>
    <property type="match status" value="1"/>
</dbReference>
<dbReference type="SUPFAM" id="SSF53328">
    <property type="entry name" value="Formyltransferase"/>
    <property type="match status" value="1"/>
</dbReference>
<evidence type="ECO:0000256" key="4">
    <source>
        <dbReference type="ARBA" id="ARBA00022917"/>
    </source>
</evidence>
<feature type="domain" description="Formyl transferase C-terminal" evidence="7">
    <location>
        <begin position="207"/>
        <end position="301"/>
    </location>
</feature>
<dbReference type="InterPro" id="IPR005794">
    <property type="entry name" value="Fmt"/>
</dbReference>
<dbReference type="Gene3D" id="3.40.50.12230">
    <property type="match status" value="1"/>
</dbReference>
<evidence type="ECO:0000256" key="2">
    <source>
        <dbReference type="ARBA" id="ARBA00012261"/>
    </source>
</evidence>
<proteinExistence type="inferred from homology"/>
<comment type="function">
    <text evidence="5">Attaches a formyl group to the free amino group of methionyl-tRNA(fMet). The formyl group appears to play a dual role in the initiator identity of N-formylmethionyl-tRNA by promoting its recognition by IF2 and preventing the misappropriation of this tRNA by the elongation apparatus.</text>
</comment>
<keyword evidence="4 5" id="KW-0648">Protein biosynthesis</keyword>
<evidence type="ECO:0000313" key="9">
    <source>
        <dbReference type="Proteomes" id="UP000034024"/>
    </source>
</evidence>
<dbReference type="PATRIC" id="fig|1309411.5.peg.1805"/>
<sequence length="317" mass="33108">MTGGGPRVAFFGSPAFALPVLDAIREHFQVVLVVAQPDKPVGRGLKLTPPPVAARAAELGLPLAQPKKLRGNAAFEATLRESGADVAVTCAYGKILPLSVLNIPRYGFLNTHTSLLPAYRGSAPIQWALVNGEAVTGTTIMQTDEGMDTGPVLLQEALPIAPDWTSLDLADALSAQASRLIVQALSNLDGLSPTPQDEARATHAPMLVKEDGFVRWGDTAAQIVNRSRGVAAWPQTTAFLGGARLKLGGLSVTAGSGQPGEVLGVTESGLTVAARDGAVLIRTVQPEARKAQPAHTWAQGAGVTRGTRLDVWEPTQS</sequence>
<evidence type="ECO:0000256" key="1">
    <source>
        <dbReference type="ARBA" id="ARBA00010699"/>
    </source>
</evidence>
<dbReference type="InterPro" id="IPR001555">
    <property type="entry name" value="GART_AS"/>
</dbReference>
<dbReference type="NCBIfam" id="TIGR00460">
    <property type="entry name" value="fmt"/>
    <property type="match status" value="1"/>
</dbReference>
<dbReference type="InterPro" id="IPR011034">
    <property type="entry name" value="Formyl_transferase-like_C_sf"/>
</dbReference>
<dbReference type="PANTHER" id="PTHR11138:SF5">
    <property type="entry name" value="METHIONYL-TRNA FORMYLTRANSFERASE, MITOCHONDRIAL"/>
    <property type="match status" value="1"/>
</dbReference>
<feature type="domain" description="Formyl transferase N-terminal" evidence="6">
    <location>
        <begin position="7"/>
        <end position="185"/>
    </location>
</feature>
<dbReference type="EMBL" id="CP011389">
    <property type="protein sequence ID" value="AKH17143.1"/>
    <property type="molecule type" value="Genomic_DNA"/>
</dbReference>
<evidence type="ECO:0000256" key="5">
    <source>
        <dbReference type="HAMAP-Rule" id="MF_00182"/>
    </source>
</evidence>
<dbReference type="InterPro" id="IPR041711">
    <property type="entry name" value="Met-tRNA-FMT_N"/>
</dbReference>
<dbReference type="AlphaFoldDB" id="A0A0F7JQY1"/>
<comment type="similarity">
    <text evidence="1 5">Belongs to the Fmt family.</text>
</comment>
<evidence type="ECO:0000259" key="7">
    <source>
        <dbReference type="Pfam" id="PF02911"/>
    </source>
</evidence>
<dbReference type="EC" id="2.1.2.9" evidence="2 5"/>
<reference evidence="8 9" key="1">
    <citation type="submission" date="2015-01" db="EMBL/GenBank/DDBJ databases">
        <title>Deinococcus soli/N5/whole genome sequencing.</title>
        <authorList>
            <person name="Kim M.K."/>
            <person name="Srinivasan S."/>
            <person name="Lee J.-J."/>
        </authorList>
    </citation>
    <scope>NUCLEOTIDE SEQUENCE [LARGE SCALE GENOMIC DNA]</scope>
    <source>
        <strain evidence="8 9">N5</strain>
    </source>
</reference>
<dbReference type="HAMAP" id="MF_00182">
    <property type="entry name" value="Formyl_trans"/>
    <property type="match status" value="1"/>
</dbReference>
<dbReference type="Proteomes" id="UP000034024">
    <property type="component" value="Chromosome"/>
</dbReference>
<gene>
    <name evidence="5" type="primary">fmt</name>
    <name evidence="8" type="ORF">SY84_08855</name>
</gene>
<dbReference type="CDD" id="cd08704">
    <property type="entry name" value="Met_tRNA_FMT_C"/>
    <property type="match status" value="1"/>
</dbReference>
<dbReference type="PANTHER" id="PTHR11138">
    <property type="entry name" value="METHIONYL-TRNA FORMYLTRANSFERASE"/>
    <property type="match status" value="1"/>
</dbReference>
<protein>
    <recommendedName>
        <fullName evidence="2 5">Methionyl-tRNA formyltransferase</fullName>
        <ecNumber evidence="2 5">2.1.2.9</ecNumber>
    </recommendedName>
</protein>
<dbReference type="OrthoDB" id="9802815at2"/>
<dbReference type="Pfam" id="PF00551">
    <property type="entry name" value="Formyl_trans_N"/>
    <property type="match status" value="1"/>
</dbReference>
<organism evidence="8 9">
    <name type="scientific">Deinococcus soli</name>
    <name type="common">ex Cha et al. 2016</name>
    <dbReference type="NCBI Taxonomy" id="1309411"/>
    <lineage>
        <taxon>Bacteria</taxon>
        <taxon>Thermotogati</taxon>
        <taxon>Deinococcota</taxon>
        <taxon>Deinococci</taxon>
        <taxon>Deinococcales</taxon>
        <taxon>Deinococcaceae</taxon>
        <taxon>Deinococcus</taxon>
    </lineage>
</organism>
<dbReference type="RefSeq" id="WP_046843713.1">
    <property type="nucleotide sequence ID" value="NZ_CP011389.1"/>
</dbReference>
<comment type="catalytic activity">
    <reaction evidence="5">
        <text>L-methionyl-tRNA(fMet) + (6R)-10-formyltetrahydrofolate = N-formyl-L-methionyl-tRNA(fMet) + (6S)-5,6,7,8-tetrahydrofolate + H(+)</text>
        <dbReference type="Rhea" id="RHEA:24380"/>
        <dbReference type="Rhea" id="RHEA-COMP:9952"/>
        <dbReference type="Rhea" id="RHEA-COMP:9953"/>
        <dbReference type="ChEBI" id="CHEBI:15378"/>
        <dbReference type="ChEBI" id="CHEBI:57453"/>
        <dbReference type="ChEBI" id="CHEBI:78530"/>
        <dbReference type="ChEBI" id="CHEBI:78844"/>
        <dbReference type="ChEBI" id="CHEBI:195366"/>
        <dbReference type="EC" id="2.1.2.9"/>
    </reaction>
</comment>
<evidence type="ECO:0000259" key="6">
    <source>
        <dbReference type="Pfam" id="PF00551"/>
    </source>
</evidence>
<dbReference type="KEGG" id="dch:SY84_08855"/>